<comment type="catalytic activity">
    <reaction evidence="1">
        <text>butanoyl-CoA + H2O = butanoate + CoA + H(+)</text>
        <dbReference type="Rhea" id="RHEA:40111"/>
        <dbReference type="ChEBI" id="CHEBI:15377"/>
        <dbReference type="ChEBI" id="CHEBI:15378"/>
        <dbReference type="ChEBI" id="CHEBI:17968"/>
        <dbReference type="ChEBI" id="CHEBI:57287"/>
        <dbReference type="ChEBI" id="CHEBI:57371"/>
    </reaction>
    <physiologicalReaction direction="left-to-right" evidence="1">
        <dbReference type="Rhea" id="RHEA:40112"/>
    </physiologicalReaction>
</comment>
<dbReference type="GO" id="GO:0005819">
    <property type="term" value="C:spindle"/>
    <property type="evidence" value="ECO:0007669"/>
    <property type="project" value="UniProtKB-SubCell"/>
</dbReference>
<reference evidence="30" key="3">
    <citation type="submission" date="2025-09" db="UniProtKB">
        <authorList>
            <consortium name="Ensembl"/>
        </authorList>
    </citation>
    <scope>IDENTIFICATION</scope>
    <source>
        <strain evidence="30">broiler</strain>
    </source>
</reference>
<dbReference type="GO" id="GO:0006629">
    <property type="term" value="P:lipid metabolic process"/>
    <property type="evidence" value="ECO:0007669"/>
    <property type="project" value="UniProtKB-KW"/>
</dbReference>
<comment type="catalytic activity">
    <reaction evidence="18">
        <text>dodecanoyl-CoA + H2O = dodecanoate + CoA + H(+)</text>
        <dbReference type="Rhea" id="RHEA:30135"/>
        <dbReference type="ChEBI" id="CHEBI:15377"/>
        <dbReference type="ChEBI" id="CHEBI:15378"/>
        <dbReference type="ChEBI" id="CHEBI:18262"/>
        <dbReference type="ChEBI" id="CHEBI:57287"/>
        <dbReference type="ChEBI" id="CHEBI:57375"/>
    </reaction>
    <physiologicalReaction direction="left-to-right" evidence="18">
        <dbReference type="Rhea" id="RHEA:30136"/>
    </physiologicalReaction>
</comment>
<evidence type="ECO:0000256" key="24">
    <source>
        <dbReference type="ARBA" id="ARBA00067273"/>
    </source>
</evidence>
<evidence type="ECO:0000313" key="30">
    <source>
        <dbReference type="Ensembl" id="ENSGALP00010010702.1"/>
    </source>
</evidence>
<comment type="catalytic activity">
    <reaction evidence="17">
        <text>decanoyl-CoA + H2O = decanoate + CoA + H(+)</text>
        <dbReference type="Rhea" id="RHEA:40059"/>
        <dbReference type="ChEBI" id="CHEBI:15377"/>
        <dbReference type="ChEBI" id="CHEBI:15378"/>
        <dbReference type="ChEBI" id="CHEBI:27689"/>
        <dbReference type="ChEBI" id="CHEBI:57287"/>
        <dbReference type="ChEBI" id="CHEBI:61430"/>
    </reaction>
    <physiologicalReaction direction="left-to-right" evidence="17">
        <dbReference type="Rhea" id="RHEA:40060"/>
    </physiologicalReaction>
</comment>
<evidence type="ECO:0000256" key="1">
    <source>
        <dbReference type="ARBA" id="ARBA00000295"/>
    </source>
</evidence>
<evidence type="ECO:0007829" key="32">
    <source>
        <dbReference type="PeptideAtlas" id="A0A8V0XVI6"/>
    </source>
</evidence>
<accession>A0A8V0XVI6</accession>
<reference evidence="30" key="1">
    <citation type="submission" date="2020-11" db="EMBL/GenBank/DDBJ databases">
        <title>Gallus gallus (Chicken) genome, bGalGal1, GRCg7b, maternal haplotype autosomes + Z &amp; W.</title>
        <authorList>
            <person name="Warren W."/>
            <person name="Formenti G."/>
            <person name="Fedrigo O."/>
            <person name="Haase B."/>
            <person name="Mountcastle J."/>
            <person name="Balacco J."/>
            <person name="Tracey A."/>
            <person name="Schneider V."/>
            <person name="Okimoto R."/>
            <person name="Cheng H."/>
            <person name="Hawken R."/>
            <person name="Howe K."/>
            <person name="Jarvis E.D."/>
        </authorList>
    </citation>
    <scope>NUCLEOTIDE SEQUENCE [LARGE SCALE GENOMIC DNA]</scope>
    <source>
        <strain evidence="30">Broiler</strain>
    </source>
</reference>
<dbReference type="Ensembl" id="ENSGALT00010019153.1">
    <property type="protein sequence ID" value="ENSGALP00010010702.1"/>
    <property type="gene ID" value="ENSGALG00010008033.1"/>
</dbReference>
<evidence type="ECO:0000256" key="12">
    <source>
        <dbReference type="ARBA" id="ARBA00023212"/>
    </source>
</evidence>
<comment type="catalytic activity">
    <reaction evidence="14">
        <text>(9Z)-octadecenoyl-CoA + H2O = (9Z)-octadecenoate + CoA + H(+)</text>
        <dbReference type="Rhea" id="RHEA:40139"/>
        <dbReference type="ChEBI" id="CHEBI:15377"/>
        <dbReference type="ChEBI" id="CHEBI:15378"/>
        <dbReference type="ChEBI" id="CHEBI:30823"/>
        <dbReference type="ChEBI" id="CHEBI:57287"/>
        <dbReference type="ChEBI" id="CHEBI:57387"/>
    </reaction>
    <physiologicalReaction direction="left-to-right" evidence="14">
        <dbReference type="Rhea" id="RHEA:40140"/>
    </physiologicalReaction>
</comment>
<evidence type="ECO:0000256" key="22">
    <source>
        <dbReference type="ARBA" id="ARBA00058205"/>
    </source>
</evidence>
<evidence type="ECO:0000256" key="8">
    <source>
        <dbReference type="ARBA" id="ARBA00022801"/>
    </source>
</evidence>
<comment type="similarity">
    <text evidence="6">Belongs to the thioesterase PaaI family.</text>
</comment>
<feature type="domain" description="Thioesterase" evidence="29">
    <location>
        <begin position="241"/>
        <end position="315"/>
    </location>
</feature>
<keyword evidence="7" id="KW-0963">Cytoplasm</keyword>
<proteinExistence type="evidence at protein level"/>
<evidence type="ECO:0000256" key="18">
    <source>
        <dbReference type="ARBA" id="ARBA00048074"/>
    </source>
</evidence>
<keyword evidence="32" id="KW-1267">Proteomics identification</keyword>
<dbReference type="GO" id="GO:0047617">
    <property type="term" value="F:fatty acyl-CoA hydrolase activity"/>
    <property type="evidence" value="ECO:0000318"/>
    <property type="project" value="GO_Central"/>
</dbReference>
<comment type="function">
    <text evidence="22">Catalyzes the hydrolysis of acyl-CoAs into free fatty acids and coenzyme A (CoASH), regulating their respective intracellular levels. Has acyl-CoA thioesterase activity towards medium (C12) and long-chain (C18) fatty acyl-CoA substrates. Can also hydrolyze 3-hydroxyphenylacetyl-CoA and 3,4-dihydroxyphenylacetyl-CoA (in vitro). May play a role in controlling adaptive thermogenesis.</text>
</comment>
<protein>
    <recommendedName>
        <fullName evidence="24">Acyl-coenzyme A thioesterase 13</fullName>
    </recommendedName>
    <alternativeName>
        <fullName evidence="26">Hotdog-fold thioesterase superfamily member 2</fullName>
    </alternativeName>
    <alternativeName>
        <fullName evidence="25">Palmitoyl-CoA hydrolase</fullName>
    </alternativeName>
    <alternativeName>
        <fullName evidence="27">Thioesterase superfamily member 2</fullName>
    </alternativeName>
</protein>
<comment type="catalytic activity">
    <reaction evidence="21">
        <text>a fatty acyl-CoA + H2O = a fatty acid + CoA + H(+)</text>
        <dbReference type="Rhea" id="RHEA:16781"/>
        <dbReference type="ChEBI" id="CHEBI:15377"/>
        <dbReference type="ChEBI" id="CHEBI:15378"/>
        <dbReference type="ChEBI" id="CHEBI:28868"/>
        <dbReference type="ChEBI" id="CHEBI:57287"/>
        <dbReference type="ChEBI" id="CHEBI:77636"/>
    </reaction>
    <physiologicalReaction direction="left-to-right" evidence="21">
        <dbReference type="Rhea" id="RHEA:16782"/>
    </physiologicalReaction>
</comment>
<keyword evidence="9" id="KW-0007">Acetylation</keyword>
<dbReference type="Proteomes" id="UP000000539">
    <property type="component" value="Chromosome 2"/>
</dbReference>
<keyword evidence="8" id="KW-0378">Hydrolase</keyword>
<dbReference type="GO" id="GO:0005634">
    <property type="term" value="C:nucleus"/>
    <property type="evidence" value="ECO:0007669"/>
    <property type="project" value="UniProtKB-SubCell"/>
</dbReference>
<feature type="region of interest" description="Disordered" evidence="28">
    <location>
        <begin position="27"/>
        <end position="92"/>
    </location>
</feature>
<dbReference type="GO" id="GO:0005739">
    <property type="term" value="C:mitochondrion"/>
    <property type="evidence" value="ECO:0007669"/>
    <property type="project" value="UniProtKB-SubCell"/>
</dbReference>
<comment type="subunit">
    <text evidence="23">Homotetramer. Interacts with PCTP.</text>
</comment>
<dbReference type="GeneTree" id="ENSGT00390000013934"/>
<dbReference type="PANTHER" id="PTHR21660">
    <property type="entry name" value="THIOESTERASE SUPERFAMILY MEMBER-RELATED"/>
    <property type="match status" value="1"/>
</dbReference>
<evidence type="ECO:0000256" key="11">
    <source>
        <dbReference type="ARBA" id="ARBA00023128"/>
    </source>
</evidence>
<dbReference type="FunFam" id="3.10.129.10:FF:000021">
    <property type="entry name" value="Acyl-coenzyme A thioesterase 13"/>
    <property type="match status" value="1"/>
</dbReference>
<evidence type="ECO:0000259" key="29">
    <source>
        <dbReference type="Pfam" id="PF03061"/>
    </source>
</evidence>
<dbReference type="InterPro" id="IPR006683">
    <property type="entry name" value="Thioestr_dom"/>
</dbReference>
<dbReference type="FunCoup" id="A0A8V0XVI6">
    <property type="interactions" value="2228"/>
</dbReference>
<feature type="region of interest" description="Disordered" evidence="28">
    <location>
        <begin position="158"/>
        <end position="185"/>
    </location>
</feature>
<dbReference type="CDD" id="cd03443">
    <property type="entry name" value="PaaI_thioesterase"/>
    <property type="match status" value="1"/>
</dbReference>
<comment type="subcellular location">
    <subcellularLocation>
        <location evidence="4">Cytoplasm</location>
        <location evidence="4">Cytoskeleton</location>
        <location evidence="4">Spindle</location>
    </subcellularLocation>
    <subcellularLocation>
        <location evidence="5">Cytoplasm</location>
        <location evidence="5">Cytosol</location>
    </subcellularLocation>
    <subcellularLocation>
        <location evidence="3">Mitochondrion</location>
    </subcellularLocation>
    <subcellularLocation>
        <location evidence="2">Nucleus</location>
    </subcellularLocation>
</comment>
<evidence type="ECO:0000256" key="20">
    <source>
        <dbReference type="ARBA" id="ARBA00050199"/>
    </source>
</evidence>
<feature type="compositionally biased region" description="Low complexity" evidence="28">
    <location>
        <begin position="58"/>
        <end position="70"/>
    </location>
</feature>
<evidence type="ECO:0000256" key="17">
    <source>
        <dbReference type="ARBA" id="ARBA00047969"/>
    </source>
</evidence>
<evidence type="ECO:0000256" key="27">
    <source>
        <dbReference type="ARBA" id="ARBA00083956"/>
    </source>
</evidence>
<feature type="compositionally biased region" description="Pro residues" evidence="28">
    <location>
        <begin position="46"/>
        <end position="57"/>
    </location>
</feature>
<evidence type="ECO:0000256" key="28">
    <source>
        <dbReference type="SAM" id="MobiDB-lite"/>
    </source>
</evidence>
<dbReference type="PANTHER" id="PTHR21660:SF1">
    <property type="entry name" value="ACYL-COENZYME A THIOESTERASE 13"/>
    <property type="match status" value="1"/>
</dbReference>
<evidence type="ECO:0000256" key="4">
    <source>
        <dbReference type="ARBA" id="ARBA00004186"/>
    </source>
</evidence>
<evidence type="ECO:0000256" key="3">
    <source>
        <dbReference type="ARBA" id="ARBA00004173"/>
    </source>
</evidence>
<evidence type="ECO:0000256" key="23">
    <source>
        <dbReference type="ARBA" id="ARBA00064709"/>
    </source>
</evidence>
<evidence type="ECO:0000256" key="25">
    <source>
        <dbReference type="ARBA" id="ARBA00075657"/>
    </source>
</evidence>
<keyword evidence="13" id="KW-0539">Nucleus</keyword>
<evidence type="ECO:0000256" key="6">
    <source>
        <dbReference type="ARBA" id="ARBA00008324"/>
    </source>
</evidence>
<evidence type="ECO:0000256" key="7">
    <source>
        <dbReference type="ARBA" id="ARBA00022490"/>
    </source>
</evidence>
<evidence type="ECO:0000256" key="19">
    <source>
        <dbReference type="ARBA" id="ARBA00048180"/>
    </source>
</evidence>
<keyword evidence="10" id="KW-0443">Lipid metabolism</keyword>
<dbReference type="InterPro" id="IPR029069">
    <property type="entry name" value="HotDog_dom_sf"/>
</dbReference>
<dbReference type="NCBIfam" id="TIGR00369">
    <property type="entry name" value="unchar_dom_1"/>
    <property type="match status" value="1"/>
</dbReference>
<dbReference type="GO" id="GO:0005829">
    <property type="term" value="C:cytosol"/>
    <property type="evidence" value="ECO:0007669"/>
    <property type="project" value="UniProtKB-SubCell"/>
</dbReference>
<comment type="catalytic activity">
    <reaction evidence="20">
        <text>hexanoyl-CoA + H2O = hexanoate + CoA + H(+)</text>
        <dbReference type="Rhea" id="RHEA:40115"/>
        <dbReference type="ChEBI" id="CHEBI:15377"/>
        <dbReference type="ChEBI" id="CHEBI:15378"/>
        <dbReference type="ChEBI" id="CHEBI:17120"/>
        <dbReference type="ChEBI" id="CHEBI:57287"/>
        <dbReference type="ChEBI" id="CHEBI:62620"/>
    </reaction>
    <physiologicalReaction direction="left-to-right" evidence="20">
        <dbReference type="Rhea" id="RHEA:40116"/>
    </physiologicalReaction>
</comment>
<comment type="catalytic activity">
    <reaction evidence="19">
        <text>tetradecanoyl-CoA + H2O = tetradecanoate + CoA + H(+)</text>
        <dbReference type="Rhea" id="RHEA:40119"/>
        <dbReference type="ChEBI" id="CHEBI:15377"/>
        <dbReference type="ChEBI" id="CHEBI:15378"/>
        <dbReference type="ChEBI" id="CHEBI:30807"/>
        <dbReference type="ChEBI" id="CHEBI:57287"/>
        <dbReference type="ChEBI" id="CHEBI:57385"/>
    </reaction>
    <physiologicalReaction direction="left-to-right" evidence="19">
        <dbReference type="Rhea" id="RHEA:40120"/>
    </physiologicalReaction>
</comment>
<dbReference type="InterPro" id="IPR003736">
    <property type="entry name" value="PAAI_dom"/>
</dbReference>
<evidence type="ECO:0000256" key="16">
    <source>
        <dbReference type="ARBA" id="ARBA00047734"/>
    </source>
</evidence>
<dbReference type="InterPro" id="IPR039298">
    <property type="entry name" value="ACOT13"/>
</dbReference>
<comment type="catalytic activity">
    <reaction evidence="15">
        <text>octanoyl-CoA + H2O = octanoate + CoA + H(+)</text>
        <dbReference type="Rhea" id="RHEA:30143"/>
        <dbReference type="ChEBI" id="CHEBI:15377"/>
        <dbReference type="ChEBI" id="CHEBI:15378"/>
        <dbReference type="ChEBI" id="CHEBI:25646"/>
        <dbReference type="ChEBI" id="CHEBI:57287"/>
        <dbReference type="ChEBI" id="CHEBI:57386"/>
    </reaction>
    <physiologicalReaction direction="left-to-right" evidence="15">
        <dbReference type="Rhea" id="RHEA:30144"/>
    </physiologicalReaction>
</comment>
<evidence type="ECO:0000256" key="2">
    <source>
        <dbReference type="ARBA" id="ARBA00004123"/>
    </source>
</evidence>
<evidence type="ECO:0000256" key="13">
    <source>
        <dbReference type="ARBA" id="ARBA00023242"/>
    </source>
</evidence>
<evidence type="ECO:0000256" key="21">
    <source>
        <dbReference type="ARBA" id="ARBA00052976"/>
    </source>
</evidence>
<evidence type="ECO:0000256" key="26">
    <source>
        <dbReference type="ARBA" id="ARBA00081533"/>
    </source>
</evidence>
<keyword evidence="31" id="KW-1185">Reference proteome</keyword>
<evidence type="ECO:0000256" key="9">
    <source>
        <dbReference type="ARBA" id="ARBA00022990"/>
    </source>
</evidence>
<dbReference type="SUPFAM" id="SSF54637">
    <property type="entry name" value="Thioesterase/thiol ester dehydrase-isomerase"/>
    <property type="match status" value="1"/>
</dbReference>
<dbReference type="AlphaFoldDB" id="A0A8V0XVI6"/>
<keyword evidence="11" id="KW-0496">Mitochondrion</keyword>
<evidence type="ECO:0000256" key="10">
    <source>
        <dbReference type="ARBA" id="ARBA00023098"/>
    </source>
</evidence>
<evidence type="ECO:0000313" key="31">
    <source>
        <dbReference type="Proteomes" id="UP000000539"/>
    </source>
</evidence>
<dbReference type="Pfam" id="PF03061">
    <property type="entry name" value="4HBT"/>
    <property type="match status" value="1"/>
</dbReference>
<sequence>EEADLTSLPPTFRSSCYQTQLVLSYKDQRGSSLCPPPGPLTSFQAPPSPLLPPPPPARSSAPQSRRPAPSETQRQSAGEWRPLPSPPAARRGPYLQVPAAARQEAARHRLVAAGDGGELGTQYFPPLGEPQFLILILLLLPTPRPRGAWLGPRLQLHGSAGGAEAKPSRSGPRSRHRAQSPGSVTGMGSMRFTLEGLRDAMKYMVQSEGFDRVLSKMKLLSANPGKVVCELKVEEEHTNRGGTLHGGLTATLVDVVSTVALLYTERALPGVSVDMNITYTSAAKIGEEVLITAQILKQGRNIAFASVDLTNKATGKLIAQGRHTKYIGQ</sequence>
<evidence type="ECO:0000256" key="5">
    <source>
        <dbReference type="ARBA" id="ARBA00004514"/>
    </source>
</evidence>
<organism evidence="30 31">
    <name type="scientific">Gallus gallus</name>
    <name type="common">Chicken</name>
    <dbReference type="NCBI Taxonomy" id="9031"/>
    <lineage>
        <taxon>Eukaryota</taxon>
        <taxon>Metazoa</taxon>
        <taxon>Chordata</taxon>
        <taxon>Craniata</taxon>
        <taxon>Vertebrata</taxon>
        <taxon>Euteleostomi</taxon>
        <taxon>Archelosauria</taxon>
        <taxon>Archosauria</taxon>
        <taxon>Dinosauria</taxon>
        <taxon>Saurischia</taxon>
        <taxon>Theropoda</taxon>
        <taxon>Coelurosauria</taxon>
        <taxon>Aves</taxon>
        <taxon>Neognathae</taxon>
        <taxon>Galloanserae</taxon>
        <taxon>Galliformes</taxon>
        <taxon>Phasianidae</taxon>
        <taxon>Phasianinae</taxon>
        <taxon>Gallus</taxon>
    </lineage>
</organism>
<dbReference type="Gene3D" id="3.10.129.10">
    <property type="entry name" value="Hotdog Thioesterase"/>
    <property type="match status" value="1"/>
</dbReference>
<keyword evidence="12" id="KW-0206">Cytoskeleton</keyword>
<name>A0A8V0XVI6_CHICK</name>
<evidence type="ECO:0000256" key="14">
    <source>
        <dbReference type="ARBA" id="ARBA00037002"/>
    </source>
</evidence>
<evidence type="ECO:0000256" key="15">
    <source>
        <dbReference type="ARBA" id="ARBA00047588"/>
    </source>
</evidence>
<comment type="catalytic activity">
    <reaction evidence="16">
        <text>hexadecanoyl-CoA + H2O = hexadecanoate + CoA + H(+)</text>
        <dbReference type="Rhea" id="RHEA:16645"/>
        <dbReference type="ChEBI" id="CHEBI:7896"/>
        <dbReference type="ChEBI" id="CHEBI:15377"/>
        <dbReference type="ChEBI" id="CHEBI:15378"/>
        <dbReference type="ChEBI" id="CHEBI:57287"/>
        <dbReference type="ChEBI" id="CHEBI:57379"/>
        <dbReference type="EC" id="3.1.2.2"/>
    </reaction>
    <physiologicalReaction direction="left-to-right" evidence="16">
        <dbReference type="Rhea" id="RHEA:16646"/>
    </physiologicalReaction>
</comment>
<reference evidence="30" key="2">
    <citation type="submission" date="2025-08" db="UniProtKB">
        <authorList>
            <consortium name="Ensembl"/>
        </authorList>
    </citation>
    <scope>IDENTIFICATION</scope>
    <source>
        <strain evidence="30">broiler</strain>
    </source>
</reference>